<evidence type="ECO:0000313" key="12">
    <source>
        <dbReference type="Proteomes" id="UP000655225"/>
    </source>
</evidence>
<keyword evidence="3 8" id="KW-0863">Zinc-finger</keyword>
<feature type="compositionally biased region" description="Basic and acidic residues" evidence="9">
    <location>
        <begin position="8"/>
        <end position="19"/>
    </location>
</feature>
<evidence type="ECO:0000256" key="4">
    <source>
        <dbReference type="ARBA" id="ARBA00022833"/>
    </source>
</evidence>
<feature type="region of interest" description="Disordered" evidence="9">
    <location>
        <begin position="1"/>
        <end position="24"/>
    </location>
</feature>
<dbReference type="GO" id="GO:0005634">
    <property type="term" value="C:nucleus"/>
    <property type="evidence" value="ECO:0007669"/>
    <property type="project" value="UniProtKB-SubCell"/>
</dbReference>
<name>A0A835DB41_TETSI</name>
<organism evidence="11 12">
    <name type="scientific">Tetracentron sinense</name>
    <name type="common">Spur-leaf</name>
    <dbReference type="NCBI Taxonomy" id="13715"/>
    <lineage>
        <taxon>Eukaryota</taxon>
        <taxon>Viridiplantae</taxon>
        <taxon>Streptophyta</taxon>
        <taxon>Embryophyta</taxon>
        <taxon>Tracheophyta</taxon>
        <taxon>Spermatophyta</taxon>
        <taxon>Magnoliopsida</taxon>
        <taxon>Trochodendrales</taxon>
        <taxon>Trochodendraceae</taxon>
        <taxon>Tetracentron</taxon>
    </lineage>
</organism>
<evidence type="ECO:0000256" key="8">
    <source>
        <dbReference type="PROSITE-ProRule" id="PRU00042"/>
    </source>
</evidence>
<sequence>MDSGERDDDSKSSSEESDHQQVNGRSYECVFCKRGFTTAQALGGHMNIHRKDRARIIQPIVPSVSNKPGEDLEYFYLEEKVKKKEVFFDWDFIEESEINRRTNYDFLVTAS</sequence>
<gene>
    <name evidence="11" type="ORF">HHK36_020514</name>
</gene>
<evidence type="ECO:0000256" key="5">
    <source>
        <dbReference type="ARBA" id="ARBA00023015"/>
    </source>
</evidence>
<evidence type="ECO:0000313" key="11">
    <source>
        <dbReference type="EMBL" id="KAF8394307.1"/>
    </source>
</evidence>
<comment type="subcellular location">
    <subcellularLocation>
        <location evidence="1">Nucleus</location>
    </subcellularLocation>
</comment>
<dbReference type="InterPro" id="IPR036236">
    <property type="entry name" value="Znf_C2H2_sf"/>
</dbReference>
<dbReference type="Pfam" id="PF13912">
    <property type="entry name" value="zf-C2H2_6"/>
    <property type="match status" value="1"/>
</dbReference>
<comment type="caution">
    <text evidence="11">The sequence shown here is derived from an EMBL/GenBank/DDBJ whole genome shotgun (WGS) entry which is preliminary data.</text>
</comment>
<accession>A0A835DB41</accession>
<dbReference type="Gene3D" id="3.30.160.60">
    <property type="entry name" value="Classic Zinc Finger"/>
    <property type="match status" value="1"/>
</dbReference>
<keyword evidence="5" id="KW-0805">Transcription regulation</keyword>
<feature type="domain" description="C2H2-type" evidence="10">
    <location>
        <begin position="27"/>
        <end position="54"/>
    </location>
</feature>
<protein>
    <recommendedName>
        <fullName evidence="10">C2H2-type domain-containing protein</fullName>
    </recommendedName>
</protein>
<keyword evidence="4" id="KW-0862">Zinc</keyword>
<dbReference type="OrthoDB" id="780709at2759"/>
<evidence type="ECO:0000256" key="9">
    <source>
        <dbReference type="SAM" id="MobiDB-lite"/>
    </source>
</evidence>
<evidence type="ECO:0000259" key="10">
    <source>
        <dbReference type="PROSITE" id="PS50157"/>
    </source>
</evidence>
<keyword evidence="12" id="KW-1185">Reference proteome</keyword>
<keyword evidence="7" id="KW-0539">Nucleus</keyword>
<evidence type="ECO:0000256" key="3">
    <source>
        <dbReference type="ARBA" id="ARBA00022771"/>
    </source>
</evidence>
<dbReference type="GO" id="GO:0008270">
    <property type="term" value="F:zinc ion binding"/>
    <property type="evidence" value="ECO:0007669"/>
    <property type="project" value="UniProtKB-KW"/>
</dbReference>
<evidence type="ECO:0000256" key="6">
    <source>
        <dbReference type="ARBA" id="ARBA00023163"/>
    </source>
</evidence>
<dbReference type="SUPFAM" id="SSF57667">
    <property type="entry name" value="beta-beta-alpha zinc fingers"/>
    <property type="match status" value="1"/>
</dbReference>
<dbReference type="PANTHER" id="PTHR45801">
    <property type="entry name" value="OS07G0101800 PROTEIN"/>
    <property type="match status" value="1"/>
</dbReference>
<dbReference type="InterPro" id="IPR013087">
    <property type="entry name" value="Znf_C2H2_type"/>
</dbReference>
<dbReference type="PROSITE" id="PS50157">
    <property type="entry name" value="ZINC_FINGER_C2H2_2"/>
    <property type="match status" value="1"/>
</dbReference>
<evidence type="ECO:0000256" key="7">
    <source>
        <dbReference type="ARBA" id="ARBA00023242"/>
    </source>
</evidence>
<dbReference type="AlphaFoldDB" id="A0A835DB41"/>
<dbReference type="Proteomes" id="UP000655225">
    <property type="component" value="Unassembled WGS sequence"/>
</dbReference>
<keyword evidence="6" id="KW-0804">Transcription</keyword>
<reference evidence="11 12" key="1">
    <citation type="submission" date="2020-04" db="EMBL/GenBank/DDBJ databases">
        <title>Plant Genome Project.</title>
        <authorList>
            <person name="Zhang R.-G."/>
        </authorList>
    </citation>
    <scope>NUCLEOTIDE SEQUENCE [LARGE SCALE GENOMIC DNA]</scope>
    <source>
        <strain evidence="11">YNK0</strain>
        <tissue evidence="11">Leaf</tissue>
    </source>
</reference>
<dbReference type="PANTHER" id="PTHR45801:SF117">
    <property type="entry name" value="OS07G0417400 PROTEIN"/>
    <property type="match status" value="1"/>
</dbReference>
<dbReference type="InterPro" id="IPR052426">
    <property type="entry name" value="Plant_dev_regulator"/>
</dbReference>
<evidence type="ECO:0000256" key="2">
    <source>
        <dbReference type="ARBA" id="ARBA00022723"/>
    </source>
</evidence>
<dbReference type="EMBL" id="JABCRI010000014">
    <property type="protein sequence ID" value="KAF8394307.1"/>
    <property type="molecule type" value="Genomic_DNA"/>
</dbReference>
<dbReference type="PROSITE" id="PS00028">
    <property type="entry name" value="ZINC_FINGER_C2H2_1"/>
    <property type="match status" value="1"/>
</dbReference>
<keyword evidence="2" id="KW-0479">Metal-binding</keyword>
<evidence type="ECO:0000256" key="1">
    <source>
        <dbReference type="ARBA" id="ARBA00004123"/>
    </source>
</evidence>
<proteinExistence type="predicted"/>